<proteinExistence type="predicted"/>
<accession>A0A370LAZ7</accession>
<comment type="caution">
    <text evidence="2">The sequence shown here is derived from an EMBL/GenBank/DDBJ whole genome shotgun (WGS) entry which is preliminary data.</text>
</comment>
<protein>
    <submittedName>
        <fullName evidence="2">Class I SAM-dependent methyltransferase</fullName>
    </submittedName>
</protein>
<reference evidence="3" key="1">
    <citation type="submission" date="2018-07" db="EMBL/GenBank/DDBJ databases">
        <authorList>
            <person name="Safronova V.I."/>
            <person name="Chirak E.R."/>
            <person name="Sazanova A.L."/>
        </authorList>
    </citation>
    <scope>NUCLEOTIDE SEQUENCE [LARGE SCALE GENOMIC DNA]</scope>
    <source>
        <strain evidence="3">RCAM04685</strain>
    </source>
</reference>
<dbReference type="CDD" id="cd02440">
    <property type="entry name" value="AdoMet_MTases"/>
    <property type="match status" value="1"/>
</dbReference>
<dbReference type="PANTHER" id="PTHR47473:SF1">
    <property type="entry name" value="METHYLTRANSFERASE DOMAIN-CONTAINING PROTEIN"/>
    <property type="match status" value="1"/>
</dbReference>
<dbReference type="OrthoDB" id="5298787at2"/>
<keyword evidence="2" id="KW-0489">Methyltransferase</keyword>
<dbReference type="SUPFAM" id="SSF53335">
    <property type="entry name" value="S-adenosyl-L-methionine-dependent methyltransferases"/>
    <property type="match status" value="1"/>
</dbReference>
<dbReference type="InterPro" id="IPR029063">
    <property type="entry name" value="SAM-dependent_MTases_sf"/>
</dbReference>
<evidence type="ECO:0000313" key="2">
    <source>
        <dbReference type="EMBL" id="RDJ29137.1"/>
    </source>
</evidence>
<dbReference type="InterPro" id="IPR041698">
    <property type="entry name" value="Methyltransf_25"/>
</dbReference>
<gene>
    <name evidence="2" type="ORF">DWE98_00720</name>
</gene>
<dbReference type="AlphaFoldDB" id="A0A370LAZ7"/>
<dbReference type="Proteomes" id="UP000255207">
    <property type="component" value="Unassembled WGS sequence"/>
</dbReference>
<sequence>MYRHQRHIYDASRKFYLLGRDGMIAGLAPPQGGSILEIGCGTGRNLIKLAQTYPGTICHGLDVSEAMLATARSNVARAGLSERVTLAQADATQFDPQALFGRSGFDRIVISYALSMIPPWQGVVARALQTLSPNGSLHIVDFGDQAGLPGPFKAVLNRWLTLFHVTPRRDLGETLDALAKAEGVRARTMRLYRGYAVHAVAERGAA</sequence>
<dbReference type="Gene3D" id="3.40.50.150">
    <property type="entry name" value="Vaccinia Virus protein VP39"/>
    <property type="match status" value="1"/>
</dbReference>
<dbReference type="GO" id="GO:0008168">
    <property type="term" value="F:methyltransferase activity"/>
    <property type="evidence" value="ECO:0007669"/>
    <property type="project" value="UniProtKB-KW"/>
</dbReference>
<organism evidence="2 3">
    <name type="scientific">Bosea caraganae</name>
    <dbReference type="NCBI Taxonomy" id="2763117"/>
    <lineage>
        <taxon>Bacteria</taxon>
        <taxon>Pseudomonadati</taxon>
        <taxon>Pseudomonadota</taxon>
        <taxon>Alphaproteobacteria</taxon>
        <taxon>Hyphomicrobiales</taxon>
        <taxon>Boseaceae</taxon>
        <taxon>Bosea</taxon>
    </lineage>
</organism>
<dbReference type="PANTHER" id="PTHR47473">
    <property type="entry name" value="BTA1P"/>
    <property type="match status" value="1"/>
</dbReference>
<evidence type="ECO:0000259" key="1">
    <source>
        <dbReference type="Pfam" id="PF13649"/>
    </source>
</evidence>
<dbReference type="RefSeq" id="WP_114827254.1">
    <property type="nucleotide sequence ID" value="NZ_QQTO01000019.1"/>
</dbReference>
<feature type="domain" description="Methyltransferase" evidence="1">
    <location>
        <begin position="35"/>
        <end position="135"/>
    </location>
</feature>
<dbReference type="EMBL" id="QQTP01000001">
    <property type="protein sequence ID" value="RDJ29137.1"/>
    <property type="molecule type" value="Genomic_DNA"/>
</dbReference>
<keyword evidence="2" id="KW-0808">Transferase</keyword>
<evidence type="ECO:0000313" key="3">
    <source>
        <dbReference type="Proteomes" id="UP000255207"/>
    </source>
</evidence>
<keyword evidence="3" id="KW-1185">Reference proteome</keyword>
<name>A0A370LAZ7_9HYPH</name>
<dbReference type="GO" id="GO:0032259">
    <property type="term" value="P:methylation"/>
    <property type="evidence" value="ECO:0007669"/>
    <property type="project" value="UniProtKB-KW"/>
</dbReference>
<dbReference type="Pfam" id="PF13649">
    <property type="entry name" value="Methyltransf_25"/>
    <property type="match status" value="1"/>
</dbReference>